<gene>
    <name evidence="1" type="ORF">I7X30_08360</name>
</gene>
<name>A0ABS0SMV3_9FLAO</name>
<dbReference type="EMBL" id="JAEFDC010000006">
    <property type="protein sequence ID" value="MBI1647067.1"/>
    <property type="molecule type" value="Genomic_DNA"/>
</dbReference>
<dbReference type="RefSeq" id="WP_009414101.1">
    <property type="nucleotide sequence ID" value="NZ_JAEFDB010000007.1"/>
</dbReference>
<sequence length="77" mass="8877">MNEEILQQEKKLNSTTFLLPKNNFWVGLGSVFNIFGKYFAYNYSKSAQEADVNAIASDWTMVGEDFKTIMNDLQWGK</sequence>
<evidence type="ECO:0000313" key="1">
    <source>
        <dbReference type="EMBL" id="MBI1647067.1"/>
    </source>
</evidence>
<keyword evidence="2" id="KW-1185">Reference proteome</keyword>
<reference evidence="1 2" key="1">
    <citation type="journal article" date="2021" name="Int. J. Syst. Evol. Microbiol.">
        <title>Capnocytophaga periodontitidis sp. nov., isolated from subgingival plaque of periodontitis patient.</title>
        <authorList>
            <person name="Zhang Y."/>
            <person name="Qiao D."/>
            <person name="Shi W."/>
            <person name="Wu D."/>
            <person name="Cai M."/>
        </authorList>
    </citation>
    <scope>NUCLEOTIDE SEQUENCE [LARGE SCALE GENOMIC DNA]</scope>
    <source>
        <strain evidence="1 2">051621</strain>
    </source>
</reference>
<evidence type="ECO:0000313" key="2">
    <source>
        <dbReference type="Proteomes" id="UP000641139"/>
    </source>
</evidence>
<proteinExistence type="predicted"/>
<comment type="caution">
    <text evidence="1">The sequence shown here is derived from an EMBL/GenBank/DDBJ whole genome shotgun (WGS) entry which is preliminary data.</text>
</comment>
<accession>A0ABS0SMV3</accession>
<dbReference type="Proteomes" id="UP000641139">
    <property type="component" value="Unassembled WGS sequence"/>
</dbReference>
<protein>
    <submittedName>
        <fullName evidence="1">Uncharacterized protein</fullName>
    </submittedName>
</protein>
<organism evidence="1 2">
    <name type="scientific">Capnocytophaga periodontitidis</name>
    <dbReference type="NCBI Taxonomy" id="2795027"/>
    <lineage>
        <taxon>Bacteria</taxon>
        <taxon>Pseudomonadati</taxon>
        <taxon>Bacteroidota</taxon>
        <taxon>Flavobacteriia</taxon>
        <taxon>Flavobacteriales</taxon>
        <taxon>Flavobacteriaceae</taxon>
        <taxon>Capnocytophaga</taxon>
    </lineage>
</organism>